<dbReference type="RefSeq" id="WP_229842006.1">
    <property type="nucleotide sequence ID" value="NZ_BNAI01000003.1"/>
</dbReference>
<name>A0A8J3GQR1_9MICO</name>
<dbReference type="AlphaFoldDB" id="A0A8J3GQR1"/>
<feature type="domain" description="Acyltransferase 3" evidence="2">
    <location>
        <begin position="28"/>
        <end position="364"/>
    </location>
</feature>
<feature type="transmembrane region" description="Helical" evidence="1">
    <location>
        <begin position="342"/>
        <end position="367"/>
    </location>
</feature>
<reference evidence="3" key="1">
    <citation type="journal article" date="2014" name="Int. J. Syst. Evol. Microbiol.">
        <title>Complete genome sequence of Corynebacterium casei LMG S-19264T (=DSM 44701T), isolated from a smear-ripened cheese.</title>
        <authorList>
            <consortium name="US DOE Joint Genome Institute (JGI-PGF)"/>
            <person name="Walter F."/>
            <person name="Albersmeier A."/>
            <person name="Kalinowski J."/>
            <person name="Ruckert C."/>
        </authorList>
    </citation>
    <scope>NUCLEOTIDE SEQUENCE</scope>
    <source>
        <strain evidence="3">CGMCC 1.16548</strain>
    </source>
</reference>
<evidence type="ECO:0000259" key="2">
    <source>
        <dbReference type="Pfam" id="PF01757"/>
    </source>
</evidence>
<feature type="transmembrane region" description="Helical" evidence="1">
    <location>
        <begin position="301"/>
        <end position="330"/>
    </location>
</feature>
<comment type="caution">
    <text evidence="3">The sequence shown here is derived from an EMBL/GenBank/DDBJ whole genome shotgun (WGS) entry which is preliminary data.</text>
</comment>
<feature type="transmembrane region" description="Helical" evidence="1">
    <location>
        <begin position="120"/>
        <end position="140"/>
    </location>
</feature>
<evidence type="ECO:0000313" key="4">
    <source>
        <dbReference type="Proteomes" id="UP000617531"/>
    </source>
</evidence>
<keyword evidence="1" id="KW-1133">Transmembrane helix</keyword>
<feature type="transmembrane region" description="Helical" evidence="1">
    <location>
        <begin position="30"/>
        <end position="49"/>
    </location>
</feature>
<gene>
    <name evidence="3" type="ORF">GCM10011600_18060</name>
</gene>
<feature type="transmembrane region" description="Helical" evidence="1">
    <location>
        <begin position="69"/>
        <end position="91"/>
    </location>
</feature>
<reference evidence="3" key="2">
    <citation type="submission" date="2020-09" db="EMBL/GenBank/DDBJ databases">
        <authorList>
            <person name="Sun Q."/>
            <person name="Zhou Y."/>
        </authorList>
    </citation>
    <scope>NUCLEOTIDE SEQUENCE</scope>
    <source>
        <strain evidence="3">CGMCC 1.16548</strain>
    </source>
</reference>
<dbReference type="Proteomes" id="UP000617531">
    <property type="component" value="Unassembled WGS sequence"/>
</dbReference>
<evidence type="ECO:0000256" key="1">
    <source>
        <dbReference type="SAM" id="Phobius"/>
    </source>
</evidence>
<proteinExistence type="predicted"/>
<evidence type="ECO:0000313" key="3">
    <source>
        <dbReference type="EMBL" id="GHF17635.1"/>
    </source>
</evidence>
<keyword evidence="4" id="KW-1185">Reference proteome</keyword>
<feature type="transmembrane region" description="Helical" evidence="1">
    <location>
        <begin position="204"/>
        <end position="224"/>
    </location>
</feature>
<feature type="transmembrane region" description="Helical" evidence="1">
    <location>
        <begin position="403"/>
        <end position="423"/>
    </location>
</feature>
<feature type="transmembrane region" description="Helical" evidence="1">
    <location>
        <begin position="268"/>
        <end position="289"/>
    </location>
</feature>
<feature type="transmembrane region" description="Helical" evidence="1">
    <location>
        <begin position="379"/>
        <end position="397"/>
    </location>
</feature>
<dbReference type="GO" id="GO:0016747">
    <property type="term" value="F:acyltransferase activity, transferring groups other than amino-acyl groups"/>
    <property type="evidence" value="ECO:0007669"/>
    <property type="project" value="InterPro"/>
</dbReference>
<organism evidence="3 4">
    <name type="scientific">Pseudolysinimonas yzui</name>
    <dbReference type="NCBI Taxonomy" id="2708254"/>
    <lineage>
        <taxon>Bacteria</taxon>
        <taxon>Bacillati</taxon>
        <taxon>Actinomycetota</taxon>
        <taxon>Actinomycetes</taxon>
        <taxon>Micrococcales</taxon>
        <taxon>Microbacteriaceae</taxon>
        <taxon>Pseudolysinimonas</taxon>
    </lineage>
</organism>
<feature type="transmembrane region" description="Helical" evidence="1">
    <location>
        <begin position="236"/>
        <end position="256"/>
    </location>
</feature>
<dbReference type="EMBL" id="BNAI01000003">
    <property type="protein sequence ID" value="GHF17635.1"/>
    <property type="molecule type" value="Genomic_DNA"/>
</dbReference>
<dbReference type="InterPro" id="IPR002656">
    <property type="entry name" value="Acyl_transf_3_dom"/>
</dbReference>
<accession>A0A8J3GQR1</accession>
<keyword evidence="1" id="KW-0812">Transmembrane</keyword>
<feature type="transmembrane region" description="Helical" evidence="1">
    <location>
        <begin position="152"/>
        <end position="171"/>
    </location>
</feature>
<protein>
    <recommendedName>
        <fullName evidence="2">Acyltransferase 3 domain-containing protein</fullName>
    </recommendedName>
</protein>
<dbReference type="Pfam" id="PF01757">
    <property type="entry name" value="Acyl_transf_3"/>
    <property type="match status" value="1"/>
</dbReference>
<feature type="transmembrane region" description="Helical" evidence="1">
    <location>
        <begin position="178"/>
        <end position="198"/>
    </location>
</feature>
<keyword evidence="1" id="KW-0472">Membrane</keyword>
<sequence length="436" mass="47057">MTKRSDPTIPRDASAISSLDLSKRDLTLDLARVFCVLLVVVIHLLFIGVGRDADGDLVISRPLEEQPWFAGATWAGQIMPLFFVVGGFASITAWRSTVRRGGTAADYVKTRVLRLAQPSLPLFLFYVVVIGGATLLAIAPELVATVVEGAGSPLWFIAAYCLCQALVPVMVRLHARAAGPTLAVLLLGVVAVDAARYGSGVTQLGYLNMVFVWLLVQQIGFWYADGWFARRAWWQLVVIAAVGYAALVPLTTVGPYDTDMLTNLNPPTLPLVLLGLAQACVLCLMRPTLARLMATHAARAVVFLVGTRLMTIYLWHLPVIIVVAGLGLLIPGASPEPASPVWWWSRILVYLLVLGILFALSLVVGRFEQPREIGPTPPVGVVALATALTFVPPFLVIEYFLDLWLAVAGAACFSVAILLLGRWPQRAKSAESKVAG</sequence>